<proteinExistence type="inferred from homology"/>
<evidence type="ECO:0000256" key="10">
    <source>
        <dbReference type="ARBA" id="ARBA00023136"/>
    </source>
</evidence>
<evidence type="ECO:0000256" key="6">
    <source>
        <dbReference type="ARBA" id="ARBA00022787"/>
    </source>
</evidence>
<dbReference type="SUPFAM" id="SSF48452">
    <property type="entry name" value="TPR-like"/>
    <property type="match status" value="1"/>
</dbReference>
<evidence type="ECO:0000313" key="14">
    <source>
        <dbReference type="Proteomes" id="UP001161247"/>
    </source>
</evidence>
<keyword evidence="9" id="KW-0496">Mitochondrion</keyword>
<keyword evidence="14" id="KW-1185">Reference proteome</keyword>
<keyword evidence="4" id="KW-0813">Transport</keyword>
<dbReference type="InterPro" id="IPR011990">
    <property type="entry name" value="TPR-like_helical_dom_sf"/>
</dbReference>
<evidence type="ECO:0000256" key="2">
    <source>
        <dbReference type="ARBA" id="ARBA00004572"/>
    </source>
</evidence>
<comment type="similarity">
    <text evidence="3">Belongs to the Tom20 family.</text>
</comment>
<feature type="region of interest" description="Disordered" evidence="11">
    <location>
        <begin position="141"/>
        <end position="163"/>
    </location>
</feature>
<dbReference type="EMBL" id="OX459123">
    <property type="protein sequence ID" value="CAI9111582.1"/>
    <property type="molecule type" value="Genomic_DNA"/>
</dbReference>
<evidence type="ECO:0000256" key="4">
    <source>
        <dbReference type="ARBA" id="ARBA00022448"/>
    </source>
</evidence>
<evidence type="ECO:0000256" key="3">
    <source>
        <dbReference type="ARBA" id="ARBA00005792"/>
    </source>
</evidence>
<keyword evidence="5 12" id="KW-0812">Transmembrane</keyword>
<evidence type="ECO:0000256" key="5">
    <source>
        <dbReference type="ARBA" id="ARBA00022692"/>
    </source>
</evidence>
<keyword evidence="10 12" id="KW-0472">Membrane</keyword>
<dbReference type="Proteomes" id="UP001161247">
    <property type="component" value="Chromosome 6"/>
</dbReference>
<dbReference type="InterPro" id="IPR010547">
    <property type="entry name" value="TOM20_imprt_rcpt"/>
</dbReference>
<comment type="subcellular location">
    <subcellularLocation>
        <location evidence="2">Mitochondrion outer membrane</location>
        <topology evidence="2">Single-pass membrane protein</topology>
    </subcellularLocation>
</comment>
<keyword evidence="6" id="KW-1000">Mitochondrion outer membrane</keyword>
<protein>
    <submittedName>
        <fullName evidence="13">OLC1v1011841C1</fullName>
    </submittedName>
</protein>
<organism evidence="13 14">
    <name type="scientific">Oldenlandia corymbosa var. corymbosa</name>
    <dbReference type="NCBI Taxonomy" id="529605"/>
    <lineage>
        <taxon>Eukaryota</taxon>
        <taxon>Viridiplantae</taxon>
        <taxon>Streptophyta</taxon>
        <taxon>Embryophyta</taxon>
        <taxon>Tracheophyta</taxon>
        <taxon>Spermatophyta</taxon>
        <taxon>Magnoliopsida</taxon>
        <taxon>eudicotyledons</taxon>
        <taxon>Gunneridae</taxon>
        <taxon>Pentapetalae</taxon>
        <taxon>asterids</taxon>
        <taxon>lamiids</taxon>
        <taxon>Gentianales</taxon>
        <taxon>Rubiaceae</taxon>
        <taxon>Rubioideae</taxon>
        <taxon>Spermacoceae</taxon>
        <taxon>Hedyotis-Oldenlandia complex</taxon>
        <taxon>Oldenlandia</taxon>
    </lineage>
</organism>
<keyword evidence="7" id="KW-0653">Protein transport</keyword>
<feature type="transmembrane region" description="Helical" evidence="12">
    <location>
        <begin position="174"/>
        <end position="191"/>
    </location>
</feature>
<sequence length="201" mass="22446">MQNEFDRILYFESARRQAEEAYALNPTDVENLNKWGGALLELSQFQSVSDSKKMILDAISKLEEALSVNPQHHESLWILGNAHTSMAFMTPDEDEAKVSFDKATVYFQQAADEDPTNELYRKSLEVTAKAPELHKEIHKSAPLQQAMSAPGPSTSTSTKQSTKKKKSSDLKYDIFGWVILAVGIFVWVGFAKSQAPPPPAR</sequence>
<name>A0AAV1DUP3_OLDCO</name>
<dbReference type="Pfam" id="PF06552">
    <property type="entry name" value="TOM20_plant"/>
    <property type="match status" value="1"/>
</dbReference>
<dbReference type="AlphaFoldDB" id="A0AAV1DUP3"/>
<comment type="function">
    <text evidence="1">Central component of the receptor complex responsible for the recognition and translocation of cytosolically synthesized mitochondrial preproteins. Together with TOM22 functions as the transit peptide receptor at the surface of the mitochondrion outer membrane and facilitates the movement of preproteins into the translocation pore.</text>
</comment>
<reference evidence="13" key="1">
    <citation type="submission" date="2023-03" db="EMBL/GenBank/DDBJ databases">
        <authorList>
            <person name="Julca I."/>
        </authorList>
    </citation>
    <scope>NUCLEOTIDE SEQUENCE</scope>
</reference>
<evidence type="ECO:0000256" key="1">
    <source>
        <dbReference type="ARBA" id="ARBA00003450"/>
    </source>
</evidence>
<evidence type="ECO:0000256" key="11">
    <source>
        <dbReference type="SAM" id="MobiDB-lite"/>
    </source>
</evidence>
<evidence type="ECO:0000256" key="12">
    <source>
        <dbReference type="SAM" id="Phobius"/>
    </source>
</evidence>
<dbReference type="Gene3D" id="1.25.40.10">
    <property type="entry name" value="Tetratricopeptide repeat domain"/>
    <property type="match status" value="1"/>
</dbReference>
<evidence type="ECO:0000256" key="9">
    <source>
        <dbReference type="ARBA" id="ARBA00023128"/>
    </source>
</evidence>
<accession>A0AAV1DUP3</accession>
<dbReference type="PANTHER" id="PTHR32409">
    <property type="entry name" value="MITOCHONDRIAL IMPORT RECEPTOR SUBUNIT TOM20-1-RELATED"/>
    <property type="match status" value="1"/>
</dbReference>
<evidence type="ECO:0000256" key="8">
    <source>
        <dbReference type="ARBA" id="ARBA00022989"/>
    </source>
</evidence>
<dbReference type="PANTHER" id="PTHR32409:SF3">
    <property type="entry name" value="MITOCHONDRIAL IMPORT RECEPTOR SUBUNIT TOM20-1-RELATED"/>
    <property type="match status" value="1"/>
</dbReference>
<dbReference type="GO" id="GO:0045040">
    <property type="term" value="P:protein insertion into mitochondrial outer membrane"/>
    <property type="evidence" value="ECO:0007669"/>
    <property type="project" value="InterPro"/>
</dbReference>
<keyword evidence="8 12" id="KW-1133">Transmembrane helix</keyword>
<evidence type="ECO:0000313" key="13">
    <source>
        <dbReference type="EMBL" id="CAI9111582.1"/>
    </source>
</evidence>
<dbReference type="GO" id="GO:0015031">
    <property type="term" value="P:protein transport"/>
    <property type="evidence" value="ECO:0007669"/>
    <property type="project" value="UniProtKB-KW"/>
</dbReference>
<dbReference type="GO" id="GO:0005742">
    <property type="term" value="C:mitochondrial outer membrane translocase complex"/>
    <property type="evidence" value="ECO:0007669"/>
    <property type="project" value="InterPro"/>
</dbReference>
<evidence type="ECO:0000256" key="7">
    <source>
        <dbReference type="ARBA" id="ARBA00022927"/>
    </source>
</evidence>
<gene>
    <name evidence="13" type="ORF">OLC1_LOCUS18943</name>
</gene>